<sequence>MLWFLSKQKKPDMISEEDLSDLHGKVVIVTGSNCGIGYATVQFLARKGAKVYMAARNEGKAREAIKQLKEEDIADGTVEWLELDLEDPRKAKKAAEKFLKKEKRLDVLINNAAVGLGPFKINSDGILDVMTINHVSHFAFTQTLLPLMKETCKEDGSDVRIVNLTSAAFLQVEVDSFAGKESLNKVYGPGLLQEIKTYGISKLANVLYMKELQVRLDAENVPIICTSVYPGTVTTPGTLRFFSVIPYISWLTKIIGPWLFVPQRQGAYTSVFAAASPKVKLNREKYAGAYLEPVAKVGKPTKYGEDMRLAEELWETTESVLKEIGVL</sequence>
<keyword evidence="3" id="KW-0560">Oxidoreductase</keyword>
<accession>A0A8H4VM34</accession>
<comment type="caution">
    <text evidence="4">The sequence shown here is derived from an EMBL/GenBank/DDBJ whole genome shotgun (WGS) entry which is preliminary data.</text>
</comment>
<gene>
    <name evidence="4" type="ORF">D9613_012455</name>
</gene>
<organism evidence="4 5">
    <name type="scientific">Agrocybe pediades</name>
    <dbReference type="NCBI Taxonomy" id="84607"/>
    <lineage>
        <taxon>Eukaryota</taxon>
        <taxon>Fungi</taxon>
        <taxon>Dikarya</taxon>
        <taxon>Basidiomycota</taxon>
        <taxon>Agaricomycotina</taxon>
        <taxon>Agaricomycetes</taxon>
        <taxon>Agaricomycetidae</taxon>
        <taxon>Agaricales</taxon>
        <taxon>Agaricineae</taxon>
        <taxon>Strophariaceae</taxon>
        <taxon>Agrocybe</taxon>
    </lineage>
</organism>
<evidence type="ECO:0000256" key="1">
    <source>
        <dbReference type="ARBA" id="ARBA00006484"/>
    </source>
</evidence>
<reference evidence="4 5" key="1">
    <citation type="submission" date="2019-12" db="EMBL/GenBank/DDBJ databases">
        <authorList>
            <person name="Floudas D."/>
            <person name="Bentzer J."/>
            <person name="Ahren D."/>
            <person name="Johansson T."/>
            <person name="Persson P."/>
            <person name="Tunlid A."/>
        </authorList>
    </citation>
    <scope>NUCLEOTIDE SEQUENCE [LARGE SCALE GENOMIC DNA]</scope>
    <source>
        <strain evidence="4 5">CBS 102.39</strain>
    </source>
</reference>
<dbReference type="AlphaFoldDB" id="A0A8H4VM34"/>
<dbReference type="Pfam" id="PF00106">
    <property type="entry name" value="adh_short"/>
    <property type="match status" value="1"/>
</dbReference>
<dbReference type="EMBL" id="JAACJL010000033">
    <property type="protein sequence ID" value="KAF4615731.1"/>
    <property type="molecule type" value="Genomic_DNA"/>
</dbReference>
<dbReference type="InterPro" id="IPR002347">
    <property type="entry name" value="SDR_fam"/>
</dbReference>
<keyword evidence="5" id="KW-1185">Reference proteome</keyword>
<evidence type="ECO:0000313" key="4">
    <source>
        <dbReference type="EMBL" id="KAF4615731.1"/>
    </source>
</evidence>
<evidence type="ECO:0000313" key="5">
    <source>
        <dbReference type="Proteomes" id="UP000521872"/>
    </source>
</evidence>
<keyword evidence="2" id="KW-0521">NADP</keyword>
<dbReference type="Gene3D" id="3.40.50.720">
    <property type="entry name" value="NAD(P)-binding Rossmann-like Domain"/>
    <property type="match status" value="1"/>
</dbReference>
<dbReference type="GO" id="GO:0016491">
    <property type="term" value="F:oxidoreductase activity"/>
    <property type="evidence" value="ECO:0007669"/>
    <property type="project" value="UniProtKB-KW"/>
</dbReference>
<dbReference type="PRINTS" id="PR00081">
    <property type="entry name" value="GDHRDH"/>
</dbReference>
<evidence type="ECO:0000256" key="3">
    <source>
        <dbReference type="ARBA" id="ARBA00023002"/>
    </source>
</evidence>
<comment type="similarity">
    <text evidence="1">Belongs to the short-chain dehydrogenases/reductases (SDR) family.</text>
</comment>
<dbReference type="SUPFAM" id="SSF51735">
    <property type="entry name" value="NAD(P)-binding Rossmann-fold domains"/>
    <property type="match status" value="1"/>
</dbReference>
<name>A0A8H4VM34_9AGAR</name>
<evidence type="ECO:0000256" key="2">
    <source>
        <dbReference type="ARBA" id="ARBA00022857"/>
    </source>
</evidence>
<dbReference type="InterPro" id="IPR036291">
    <property type="entry name" value="NAD(P)-bd_dom_sf"/>
</dbReference>
<evidence type="ECO:0008006" key="6">
    <source>
        <dbReference type="Google" id="ProtNLM"/>
    </source>
</evidence>
<dbReference type="PANTHER" id="PTHR24320:SF282">
    <property type="entry name" value="WW DOMAIN-CONTAINING OXIDOREDUCTASE"/>
    <property type="match status" value="1"/>
</dbReference>
<protein>
    <recommendedName>
        <fullName evidence="6">NAD(P)-binding protein</fullName>
    </recommendedName>
</protein>
<proteinExistence type="inferred from homology"/>
<dbReference type="PANTHER" id="PTHR24320">
    <property type="entry name" value="RETINOL DEHYDROGENASE"/>
    <property type="match status" value="1"/>
</dbReference>
<dbReference type="Proteomes" id="UP000521872">
    <property type="component" value="Unassembled WGS sequence"/>
</dbReference>